<reference evidence="6 7" key="1">
    <citation type="journal article" date="2013" name="Proc. Natl. Acad. Sci. U.S.A.">
        <title>The king cobra genome reveals dynamic gene evolution and adaptation in the snake venom system.</title>
        <authorList>
            <person name="Vonk F.J."/>
            <person name="Casewell N.R."/>
            <person name="Henkel C.V."/>
            <person name="Heimberg A.M."/>
            <person name="Jansen H.J."/>
            <person name="McCleary R.J."/>
            <person name="Kerkkamp H.M."/>
            <person name="Vos R.A."/>
            <person name="Guerreiro I."/>
            <person name="Calvete J.J."/>
            <person name="Wuster W."/>
            <person name="Woods A.E."/>
            <person name="Logan J.M."/>
            <person name="Harrison R.A."/>
            <person name="Castoe T.A."/>
            <person name="de Koning A.P."/>
            <person name="Pollock D.D."/>
            <person name="Yandell M."/>
            <person name="Calderon D."/>
            <person name="Renjifo C."/>
            <person name="Currier R.B."/>
            <person name="Salgado D."/>
            <person name="Pla D."/>
            <person name="Sanz L."/>
            <person name="Hyder A.S."/>
            <person name="Ribeiro J.M."/>
            <person name="Arntzen J.W."/>
            <person name="van den Thillart G.E."/>
            <person name="Boetzer M."/>
            <person name="Pirovano W."/>
            <person name="Dirks R.P."/>
            <person name="Spaink H.P."/>
            <person name="Duboule D."/>
            <person name="McGlinn E."/>
            <person name="Kini R.M."/>
            <person name="Richardson M.K."/>
        </authorList>
    </citation>
    <scope>NUCLEOTIDE SEQUENCE</scope>
    <source>
        <tissue evidence="6">Blood</tissue>
    </source>
</reference>
<keyword evidence="7" id="KW-1185">Reference proteome</keyword>
<dbReference type="EMBL" id="AZIM01000712">
    <property type="protein sequence ID" value="ETE69677.1"/>
    <property type="molecule type" value="Genomic_DNA"/>
</dbReference>
<comment type="subcellular location">
    <subcellularLocation>
        <location evidence="1">Cytoplasm</location>
    </subcellularLocation>
</comment>
<evidence type="ECO:0000256" key="2">
    <source>
        <dbReference type="ARBA" id="ARBA00022448"/>
    </source>
</evidence>
<dbReference type="GO" id="GO:0005737">
    <property type="term" value="C:cytoplasm"/>
    <property type="evidence" value="ECO:0007669"/>
    <property type="project" value="UniProtKB-SubCell"/>
</dbReference>
<dbReference type="Gene3D" id="1.25.10.10">
    <property type="entry name" value="Leucine-rich Repeat Variant"/>
    <property type="match status" value="1"/>
</dbReference>
<sequence length="334" mass="38218">MPPLIQKWNELKDEDKDLFPLLECLSSVATALQSGFLPYCEPVYQRCVTLVQKTLAQAMMYSQHPDQYEAPDKDFMIVALDLLSGLAEGLGCHVEQLVARSNIMTLLFQCMQDTMPEVRQSSFALLGDLTKACFMHVKPCIGAEMQPYVQMVLNNLVEIINRPNTPKTLLENTAITIGRLGYVCPQEVAPMLQQFIRPWCTSLRNIRDNEEKDSAFRGICMMIGVNPGGVVQDFIFFCDAVASWVSPKDDLRDMFYKILHGFKDQVGEDNWQQFSEQFPPLLKERLAAFYGSCVRWEGYWELVHNPVLQIPMYVLVKLLEPFDNHYFAMSSEDN</sequence>
<accession>V8P720</accession>
<comment type="caution">
    <text evidence="6">The sequence shown here is derived from an EMBL/GenBank/DDBJ whole genome shotgun (WGS) entry which is preliminary data.</text>
</comment>
<dbReference type="SUPFAM" id="SSF48371">
    <property type="entry name" value="ARM repeat"/>
    <property type="match status" value="1"/>
</dbReference>
<dbReference type="InterPro" id="IPR016024">
    <property type="entry name" value="ARM-type_fold"/>
</dbReference>
<dbReference type="OrthoDB" id="951172at2759"/>
<dbReference type="Proteomes" id="UP000018936">
    <property type="component" value="Unassembled WGS sequence"/>
</dbReference>
<keyword evidence="2" id="KW-0813">Transport</keyword>
<proteinExistence type="predicted"/>
<evidence type="ECO:0000256" key="5">
    <source>
        <dbReference type="ARBA" id="ARBA00022927"/>
    </source>
</evidence>
<organism evidence="6 7">
    <name type="scientific">Ophiophagus hannah</name>
    <name type="common">King cobra</name>
    <name type="synonym">Naja hannah</name>
    <dbReference type="NCBI Taxonomy" id="8665"/>
    <lineage>
        <taxon>Eukaryota</taxon>
        <taxon>Metazoa</taxon>
        <taxon>Chordata</taxon>
        <taxon>Craniata</taxon>
        <taxon>Vertebrata</taxon>
        <taxon>Euteleostomi</taxon>
        <taxon>Lepidosauria</taxon>
        <taxon>Squamata</taxon>
        <taxon>Bifurcata</taxon>
        <taxon>Unidentata</taxon>
        <taxon>Episquamata</taxon>
        <taxon>Toxicofera</taxon>
        <taxon>Serpentes</taxon>
        <taxon>Colubroidea</taxon>
        <taxon>Elapidae</taxon>
        <taxon>Elapinae</taxon>
        <taxon>Ophiophagus</taxon>
    </lineage>
</organism>
<protein>
    <recommendedName>
        <fullName evidence="8">Transportin-2</fullName>
    </recommendedName>
</protein>
<keyword evidence="4" id="KW-0677">Repeat</keyword>
<dbReference type="GO" id="GO:0006606">
    <property type="term" value="P:protein import into nucleus"/>
    <property type="evidence" value="ECO:0007669"/>
    <property type="project" value="InterPro"/>
</dbReference>
<name>V8P720_OPHHA</name>
<keyword evidence="3" id="KW-0963">Cytoplasm</keyword>
<evidence type="ECO:0000313" key="6">
    <source>
        <dbReference type="EMBL" id="ETE69677.1"/>
    </source>
</evidence>
<keyword evidence="5" id="KW-0653">Protein transport</keyword>
<evidence type="ECO:0008006" key="8">
    <source>
        <dbReference type="Google" id="ProtNLM"/>
    </source>
</evidence>
<dbReference type="InterPro" id="IPR011989">
    <property type="entry name" value="ARM-like"/>
</dbReference>
<evidence type="ECO:0000313" key="7">
    <source>
        <dbReference type="Proteomes" id="UP000018936"/>
    </source>
</evidence>
<dbReference type="AlphaFoldDB" id="V8P720"/>
<evidence type="ECO:0000256" key="1">
    <source>
        <dbReference type="ARBA" id="ARBA00004496"/>
    </source>
</evidence>
<evidence type="ECO:0000256" key="4">
    <source>
        <dbReference type="ARBA" id="ARBA00022737"/>
    </source>
</evidence>
<gene>
    <name evidence="6" type="ORF">L345_04517</name>
</gene>
<evidence type="ECO:0000256" key="3">
    <source>
        <dbReference type="ARBA" id="ARBA00022490"/>
    </source>
</evidence>
<dbReference type="PANTHER" id="PTHR10527">
    <property type="entry name" value="IMPORTIN BETA"/>
    <property type="match status" value="1"/>
</dbReference>
<dbReference type="InterPro" id="IPR040122">
    <property type="entry name" value="Importin_beta"/>
</dbReference>